<gene>
    <name evidence="3" type="primary">trzN</name>
</gene>
<reference evidence="3" key="1">
    <citation type="submission" date="2007-12" db="EMBL/GenBank/DDBJ databases">
        <title>A full sequence of triazine hydrolase (trzN) gene was isolated from an atrazine-degrading strain, Arthrobacter sp. AD26-2.</title>
        <authorList>
            <person name="Wang H.Z."/>
            <person name="Chen X.W."/>
            <person name="Cai B.L."/>
            <person name="Chen D.F."/>
        </authorList>
    </citation>
    <scope>NUCLEOTIDE SEQUENCE</scope>
    <source>
        <strain evidence="3">AD26-2</strain>
    </source>
</reference>
<dbReference type="Gene3D" id="3.20.20.140">
    <property type="entry name" value="Metal-dependent hydrolases"/>
    <property type="match status" value="1"/>
</dbReference>
<dbReference type="SUPFAM" id="SSF51338">
    <property type="entry name" value="Composite domain of metallo-dependent hydrolases"/>
    <property type="match status" value="1"/>
</dbReference>
<keyword evidence="1 3" id="KW-0378">Hydrolase</keyword>
<sequence length="469" mass="51105">MSSCEVLTSLGERMILIRGLTRVITFDDQERELEDADILIDGPKIVAVGKDLSDRSVSRTIDGRGMIALPGLINSHQHLYGGAMRAIPQLERVTMASWLEGVLTRSAGWWRDGKFGPDVIREVARAVLLESLLGGITTVADQHLFFPGATADSYIDATIEAATDLGIRFHAARSSMTLGKSEGGFCDDLFVEPVDRVVQHCLGLIDQYHEPEPFGMVRIALGPCGVPYDKPELFEAFAQMAADYDVRLHTHFYEPLDAGMSDHLYGMTPWRFLEKHGWASDRVWLAHAVVPPREEIPEFADAGVAIAHLIAPDLRMGWGLAPIREYLDAGITVGFGTTGSASNDGGNLLGDLRLAALAHRPADPNEPEKWLSARELLRMATRGSAECLGRPDLGVLEEGRAADIACWRLDGVDRVGVHDPAIGLIMTGLSDRASLVVVNGQVLVENERPVLADLERIVANTTALIPKNL</sequence>
<accession>B0LXX9</accession>
<feature type="domain" description="Amidohydrolase-related" evidence="2">
    <location>
        <begin position="67"/>
        <end position="413"/>
    </location>
</feature>
<proteinExistence type="predicted"/>
<dbReference type="Gene3D" id="2.30.40.10">
    <property type="entry name" value="Urease, subunit C, domain 1"/>
    <property type="match status" value="1"/>
</dbReference>
<dbReference type="SUPFAM" id="SSF51556">
    <property type="entry name" value="Metallo-dependent hydrolases"/>
    <property type="match status" value="1"/>
</dbReference>
<evidence type="ECO:0000256" key="1">
    <source>
        <dbReference type="ARBA" id="ARBA00022801"/>
    </source>
</evidence>
<dbReference type="InterPro" id="IPR050287">
    <property type="entry name" value="MTA/SAH_deaminase"/>
</dbReference>
<dbReference type="InterPro" id="IPR006680">
    <property type="entry name" value="Amidohydro-rel"/>
</dbReference>
<dbReference type="InterPro" id="IPR011059">
    <property type="entry name" value="Metal-dep_hydrolase_composite"/>
</dbReference>
<organism evidence="3">
    <name type="scientific">Arthrobacter sp. AD26-2</name>
    <dbReference type="NCBI Taxonomy" id="496719"/>
    <lineage>
        <taxon>Bacteria</taxon>
        <taxon>Bacillati</taxon>
        <taxon>Actinomycetota</taxon>
        <taxon>Actinomycetes</taxon>
        <taxon>Micrococcales</taxon>
        <taxon>Micrococcaceae</taxon>
        <taxon>Arthrobacter</taxon>
    </lineage>
</organism>
<dbReference type="InterPro" id="IPR032466">
    <property type="entry name" value="Metal_Hydrolase"/>
</dbReference>
<dbReference type="AlphaFoldDB" id="B0LXX9"/>
<name>B0LXX9_9MICC</name>
<dbReference type="EMBL" id="EU400620">
    <property type="protein sequence ID" value="ABY76174.1"/>
    <property type="molecule type" value="Genomic_DNA"/>
</dbReference>
<dbReference type="Pfam" id="PF01979">
    <property type="entry name" value="Amidohydro_1"/>
    <property type="match status" value="1"/>
</dbReference>
<dbReference type="PANTHER" id="PTHR43794:SF11">
    <property type="entry name" value="AMIDOHYDROLASE-RELATED DOMAIN-CONTAINING PROTEIN"/>
    <property type="match status" value="1"/>
</dbReference>
<dbReference type="CDD" id="cd01298">
    <property type="entry name" value="ATZ_TRZ_like"/>
    <property type="match status" value="1"/>
</dbReference>
<dbReference type="PANTHER" id="PTHR43794">
    <property type="entry name" value="AMINOHYDROLASE SSNA-RELATED"/>
    <property type="match status" value="1"/>
</dbReference>
<protein>
    <submittedName>
        <fullName evidence="3">Triazine hydrolase</fullName>
    </submittedName>
</protein>
<evidence type="ECO:0000313" key="3">
    <source>
        <dbReference type="EMBL" id="ABY76174.1"/>
    </source>
</evidence>
<dbReference type="GO" id="GO:0016810">
    <property type="term" value="F:hydrolase activity, acting on carbon-nitrogen (but not peptide) bonds"/>
    <property type="evidence" value="ECO:0007669"/>
    <property type="project" value="InterPro"/>
</dbReference>
<evidence type="ECO:0000259" key="2">
    <source>
        <dbReference type="Pfam" id="PF01979"/>
    </source>
</evidence>